<dbReference type="InterPro" id="IPR015931">
    <property type="entry name" value="Acnase/IPM_dHydase_lsu_aba_1/3"/>
</dbReference>
<sequence>MNKDKVPSANGVVGTGSLSHPILGENQQKILHENENLSPGNLARKRDQAVDDKGTREIILESCRYTLPRRFDNQGMKKATRCRHCRHRRAFSHSKAQRVITVARRRDGQPVKDVTSGQRSKGTGAFRGSRAAVTELPVFGGNPTETSFPRDGPQHNTLPEGRRTPGERRQPCSERNATHYVGTLTSEPEDFSGEYVLVRGSQKTTTTPGYKYKEIAMLEAYLRANNMFVDYNEPQQERVYSSYLDLDLSEVEHYLMTESLYERHETRLALLPVNWAYNCSYQFSSHLCATDLVIDFIDLLVTFAYIIASAVLSGNRNFEGRVHALTRANYLASPLLVVAYALAGTFSVEKQYVMGLNTLWVQTLEEIRLLNDNTQIRSRFEKDANSGPTTSGASSVRTHATTRTGGECS</sequence>
<feature type="compositionally biased region" description="Polar residues" evidence="4">
    <location>
        <begin position="386"/>
        <end position="409"/>
    </location>
</feature>
<feature type="region of interest" description="Disordered" evidence="4">
    <location>
        <begin position="380"/>
        <end position="409"/>
    </location>
</feature>
<proteinExistence type="predicted"/>
<comment type="caution">
    <text evidence="6">The sequence shown here is derived from an EMBL/GenBank/DDBJ whole genome shotgun (WGS) entry which is preliminary data.</text>
</comment>
<evidence type="ECO:0000313" key="6">
    <source>
        <dbReference type="EMBL" id="PWA35338.1"/>
    </source>
</evidence>
<evidence type="ECO:0000256" key="2">
    <source>
        <dbReference type="ARBA" id="ARBA00023004"/>
    </source>
</evidence>
<feature type="region of interest" description="Disordered" evidence="4">
    <location>
        <begin position="1"/>
        <end position="20"/>
    </location>
</feature>
<feature type="domain" description="Aconitase/3-isopropylmalate dehydratase large subunit alpha/beta/alpha" evidence="5">
    <location>
        <begin position="309"/>
        <end position="344"/>
    </location>
</feature>
<protein>
    <recommendedName>
        <fullName evidence="5">Aconitase/3-isopropylmalate dehydratase large subunit alpha/beta/alpha domain-containing protein</fullName>
    </recommendedName>
</protein>
<dbReference type="InterPro" id="IPR006249">
    <property type="entry name" value="Aconitase/IRP2"/>
</dbReference>
<keyword evidence="3" id="KW-0411">Iron-sulfur</keyword>
<name>A0A2U1KF51_ARTAN</name>
<dbReference type="EMBL" id="PKPP01020214">
    <property type="protein sequence ID" value="PWA35338.1"/>
    <property type="molecule type" value="Genomic_DNA"/>
</dbReference>
<organism evidence="6 7">
    <name type="scientific">Artemisia annua</name>
    <name type="common">Sweet wormwood</name>
    <dbReference type="NCBI Taxonomy" id="35608"/>
    <lineage>
        <taxon>Eukaryota</taxon>
        <taxon>Viridiplantae</taxon>
        <taxon>Streptophyta</taxon>
        <taxon>Embryophyta</taxon>
        <taxon>Tracheophyta</taxon>
        <taxon>Spermatophyta</taxon>
        <taxon>Magnoliopsida</taxon>
        <taxon>eudicotyledons</taxon>
        <taxon>Gunneridae</taxon>
        <taxon>Pentapetalae</taxon>
        <taxon>asterids</taxon>
        <taxon>campanulids</taxon>
        <taxon>Asterales</taxon>
        <taxon>Asteraceae</taxon>
        <taxon>Asteroideae</taxon>
        <taxon>Anthemideae</taxon>
        <taxon>Artemisiinae</taxon>
        <taxon>Artemisia</taxon>
    </lineage>
</organism>
<dbReference type="Gene3D" id="3.30.499.10">
    <property type="entry name" value="Aconitase, domain 3"/>
    <property type="match status" value="2"/>
</dbReference>
<keyword evidence="2" id="KW-0408">Iron</keyword>
<dbReference type="Proteomes" id="UP000245207">
    <property type="component" value="Unassembled WGS sequence"/>
</dbReference>
<feature type="region of interest" description="Disordered" evidence="4">
    <location>
        <begin position="138"/>
        <end position="173"/>
    </location>
</feature>
<dbReference type="AlphaFoldDB" id="A0A2U1KF51"/>
<dbReference type="PANTHER" id="PTHR11670">
    <property type="entry name" value="ACONITASE/IRON-RESPONSIVE ELEMENT FAMILY MEMBER"/>
    <property type="match status" value="1"/>
</dbReference>
<dbReference type="SUPFAM" id="SSF53732">
    <property type="entry name" value="Aconitase iron-sulfur domain"/>
    <property type="match status" value="1"/>
</dbReference>
<dbReference type="InterPro" id="IPR001030">
    <property type="entry name" value="Acoase/IPM_deHydtase_lsu_aba"/>
</dbReference>
<evidence type="ECO:0000256" key="4">
    <source>
        <dbReference type="SAM" id="MobiDB-lite"/>
    </source>
</evidence>
<evidence type="ECO:0000313" key="7">
    <source>
        <dbReference type="Proteomes" id="UP000245207"/>
    </source>
</evidence>
<keyword evidence="1" id="KW-0479">Metal-binding</keyword>
<dbReference type="Pfam" id="PF00330">
    <property type="entry name" value="Aconitase"/>
    <property type="match status" value="1"/>
</dbReference>
<reference evidence="6 7" key="1">
    <citation type="journal article" date="2018" name="Mol. Plant">
        <title>The genome of Artemisia annua provides insight into the evolution of Asteraceae family and artemisinin biosynthesis.</title>
        <authorList>
            <person name="Shen Q."/>
            <person name="Zhang L."/>
            <person name="Liao Z."/>
            <person name="Wang S."/>
            <person name="Yan T."/>
            <person name="Shi P."/>
            <person name="Liu M."/>
            <person name="Fu X."/>
            <person name="Pan Q."/>
            <person name="Wang Y."/>
            <person name="Lv Z."/>
            <person name="Lu X."/>
            <person name="Zhang F."/>
            <person name="Jiang W."/>
            <person name="Ma Y."/>
            <person name="Chen M."/>
            <person name="Hao X."/>
            <person name="Li L."/>
            <person name="Tang Y."/>
            <person name="Lv G."/>
            <person name="Zhou Y."/>
            <person name="Sun X."/>
            <person name="Brodelius P.E."/>
            <person name="Rose J.K.C."/>
            <person name="Tang K."/>
        </authorList>
    </citation>
    <scope>NUCLEOTIDE SEQUENCE [LARGE SCALE GENOMIC DNA]</scope>
    <source>
        <strain evidence="7">cv. Huhao1</strain>
        <tissue evidence="6">Leaf</tissue>
    </source>
</reference>
<accession>A0A2U1KF51</accession>
<dbReference type="GO" id="GO:0051536">
    <property type="term" value="F:iron-sulfur cluster binding"/>
    <property type="evidence" value="ECO:0007669"/>
    <property type="project" value="UniProtKB-KW"/>
</dbReference>
<feature type="compositionally biased region" description="Basic and acidic residues" evidence="4">
    <location>
        <begin position="160"/>
        <end position="172"/>
    </location>
</feature>
<dbReference type="STRING" id="35608.A0A2U1KF51"/>
<evidence type="ECO:0000256" key="3">
    <source>
        <dbReference type="ARBA" id="ARBA00023014"/>
    </source>
</evidence>
<keyword evidence="7" id="KW-1185">Reference proteome</keyword>
<dbReference type="OrthoDB" id="1712873at2759"/>
<evidence type="ECO:0000259" key="5">
    <source>
        <dbReference type="Pfam" id="PF00330"/>
    </source>
</evidence>
<evidence type="ECO:0000256" key="1">
    <source>
        <dbReference type="ARBA" id="ARBA00022723"/>
    </source>
</evidence>
<gene>
    <name evidence="6" type="ORF">CTI12_AA610610</name>
</gene>
<feature type="region of interest" description="Disordered" evidence="4">
    <location>
        <begin position="105"/>
        <end position="125"/>
    </location>
</feature>
<dbReference type="GO" id="GO:0046872">
    <property type="term" value="F:metal ion binding"/>
    <property type="evidence" value="ECO:0007669"/>
    <property type="project" value="UniProtKB-KW"/>
</dbReference>
<dbReference type="InterPro" id="IPR036008">
    <property type="entry name" value="Aconitase_4Fe-4S_dom"/>
</dbReference>